<sequence length="35" mass="3883">MPLPFPWFSKLPLSSVSLTLSTPPQCSSHLPRDSK</sequence>
<gene>
    <name evidence="1" type="ORF">BOLC8T49690H</name>
</gene>
<accession>A0A3P6G9T9</accession>
<organism evidence="1">
    <name type="scientific">Brassica oleracea</name>
    <name type="common">Wild cabbage</name>
    <dbReference type="NCBI Taxonomy" id="3712"/>
    <lineage>
        <taxon>Eukaryota</taxon>
        <taxon>Viridiplantae</taxon>
        <taxon>Streptophyta</taxon>
        <taxon>Embryophyta</taxon>
        <taxon>Tracheophyta</taxon>
        <taxon>Spermatophyta</taxon>
        <taxon>Magnoliopsida</taxon>
        <taxon>eudicotyledons</taxon>
        <taxon>Gunneridae</taxon>
        <taxon>Pentapetalae</taxon>
        <taxon>rosids</taxon>
        <taxon>malvids</taxon>
        <taxon>Brassicales</taxon>
        <taxon>Brassicaceae</taxon>
        <taxon>Brassiceae</taxon>
        <taxon>Brassica</taxon>
    </lineage>
</organism>
<reference evidence="1" key="1">
    <citation type="submission" date="2018-11" db="EMBL/GenBank/DDBJ databases">
        <authorList>
            <consortium name="Genoscope - CEA"/>
            <person name="William W."/>
        </authorList>
    </citation>
    <scope>NUCLEOTIDE SEQUENCE</scope>
</reference>
<dbReference type="EMBL" id="LR031879">
    <property type="protein sequence ID" value="VDD56461.1"/>
    <property type="molecule type" value="Genomic_DNA"/>
</dbReference>
<evidence type="ECO:0000313" key="1">
    <source>
        <dbReference type="EMBL" id="VDD56461.1"/>
    </source>
</evidence>
<name>A0A3P6G9T9_BRAOL</name>
<protein>
    <submittedName>
        <fullName evidence="1">Uncharacterized protein</fullName>
    </submittedName>
</protein>
<dbReference type="AlphaFoldDB" id="A0A3P6G9T9"/>
<proteinExistence type="predicted"/>